<comment type="caution">
    <text evidence="2">The sequence shown here is derived from an EMBL/GenBank/DDBJ whole genome shotgun (WGS) entry which is preliminary data.</text>
</comment>
<protein>
    <submittedName>
        <fullName evidence="2">ABC transporter substrate-binding protein</fullName>
    </submittedName>
</protein>
<gene>
    <name evidence="2" type="ORF">E6H03_00395</name>
</gene>
<evidence type="ECO:0000313" key="3">
    <source>
        <dbReference type="Proteomes" id="UP000318093"/>
    </source>
</evidence>
<name>A0A537JPM6_9BACT</name>
<feature type="domain" description="Solute-binding protein family 5" evidence="1">
    <location>
        <begin position="2"/>
        <end position="200"/>
    </location>
</feature>
<dbReference type="PANTHER" id="PTHR30290">
    <property type="entry name" value="PERIPLASMIC BINDING COMPONENT OF ABC TRANSPORTER"/>
    <property type="match status" value="1"/>
</dbReference>
<dbReference type="Proteomes" id="UP000318093">
    <property type="component" value="Unassembled WGS sequence"/>
</dbReference>
<dbReference type="EMBL" id="VBAN01000010">
    <property type="protein sequence ID" value="TMI85440.1"/>
    <property type="molecule type" value="Genomic_DNA"/>
</dbReference>
<dbReference type="Gene3D" id="3.10.105.10">
    <property type="entry name" value="Dipeptide-binding Protein, Domain 3"/>
    <property type="match status" value="1"/>
</dbReference>
<organism evidence="2 3">
    <name type="scientific">Candidatus Segetimicrobium genomatis</name>
    <dbReference type="NCBI Taxonomy" id="2569760"/>
    <lineage>
        <taxon>Bacteria</taxon>
        <taxon>Bacillati</taxon>
        <taxon>Candidatus Sysuimicrobiota</taxon>
        <taxon>Candidatus Sysuimicrobiia</taxon>
        <taxon>Candidatus Sysuimicrobiales</taxon>
        <taxon>Candidatus Segetimicrobiaceae</taxon>
        <taxon>Candidatus Segetimicrobium</taxon>
    </lineage>
</organism>
<dbReference type="InterPro" id="IPR039424">
    <property type="entry name" value="SBP_5"/>
</dbReference>
<dbReference type="GO" id="GO:1904680">
    <property type="term" value="F:peptide transmembrane transporter activity"/>
    <property type="evidence" value="ECO:0007669"/>
    <property type="project" value="TreeGrafter"/>
</dbReference>
<dbReference type="SUPFAM" id="SSF53850">
    <property type="entry name" value="Periplasmic binding protein-like II"/>
    <property type="match status" value="1"/>
</dbReference>
<dbReference type="Gene3D" id="3.40.190.10">
    <property type="entry name" value="Periplasmic binding protein-like II"/>
    <property type="match status" value="1"/>
</dbReference>
<accession>A0A537JPM6</accession>
<evidence type="ECO:0000313" key="2">
    <source>
        <dbReference type="EMBL" id="TMI85440.1"/>
    </source>
</evidence>
<reference evidence="2 3" key="1">
    <citation type="journal article" date="2019" name="Nat. Microbiol.">
        <title>Mediterranean grassland soil C-N compound turnover is dependent on rainfall and depth, and is mediated by genomically divergent microorganisms.</title>
        <authorList>
            <person name="Diamond S."/>
            <person name="Andeer P.F."/>
            <person name="Li Z."/>
            <person name="Crits-Christoph A."/>
            <person name="Burstein D."/>
            <person name="Anantharaman K."/>
            <person name="Lane K.R."/>
            <person name="Thomas B.C."/>
            <person name="Pan C."/>
            <person name="Northen T.R."/>
            <person name="Banfield J.F."/>
        </authorList>
    </citation>
    <scope>NUCLEOTIDE SEQUENCE [LARGE SCALE GENOMIC DNA]</scope>
    <source>
        <strain evidence="2">NP_6</strain>
    </source>
</reference>
<dbReference type="AlphaFoldDB" id="A0A537JPM6"/>
<dbReference type="GO" id="GO:0015833">
    <property type="term" value="P:peptide transport"/>
    <property type="evidence" value="ECO:0007669"/>
    <property type="project" value="TreeGrafter"/>
</dbReference>
<dbReference type="CDD" id="cd00995">
    <property type="entry name" value="PBP2_NikA_DppA_OppA_like"/>
    <property type="match status" value="1"/>
</dbReference>
<sequence length="292" mass="32950">MDELRFEVLTDDNTRMLKFRSGELDIATNVPPNQVEPLKRVKGVTVRLFPQMRFDYVYYNHARKPFGDVRVRQALNSAVDHQAILKSVLYGYGSLAGSMLPPMLYWNKALKPYPYDVAKAKALLQEAGLGGGFSTEILVVSGDNQASQIATILKDEFRAIGVDLKVTALDPGTIRARRNKGDFDMAKGYYTSDVIDPDELVAFGIDYAGGAVAKWISYKNDRITQLSAAAEAEMNPEKRKAMYFEIQKIAHDQFAVLPLYYADNRTALWDSVHDFSQLPTANYRLWETWVSK</sequence>
<proteinExistence type="predicted"/>
<evidence type="ECO:0000259" key="1">
    <source>
        <dbReference type="Pfam" id="PF00496"/>
    </source>
</evidence>
<dbReference type="Pfam" id="PF00496">
    <property type="entry name" value="SBP_bac_5"/>
    <property type="match status" value="1"/>
</dbReference>
<dbReference type="InterPro" id="IPR000914">
    <property type="entry name" value="SBP_5_dom"/>
</dbReference>